<dbReference type="EMBL" id="OX459940">
    <property type="protein sequence ID" value="CAI9174041.1"/>
    <property type="molecule type" value="Genomic_DNA"/>
</dbReference>
<evidence type="ECO:0000313" key="2">
    <source>
        <dbReference type="Proteomes" id="UP001176941"/>
    </source>
</evidence>
<protein>
    <submittedName>
        <fullName evidence="1">Uncharacterized protein</fullName>
    </submittedName>
</protein>
<name>A0ABN8ZM79_RANTA</name>
<dbReference type="Proteomes" id="UP001176941">
    <property type="component" value="Chromosome 4"/>
</dbReference>
<organism evidence="1 2">
    <name type="scientific">Rangifer tarandus platyrhynchus</name>
    <name type="common">Svalbard reindeer</name>
    <dbReference type="NCBI Taxonomy" id="3082113"/>
    <lineage>
        <taxon>Eukaryota</taxon>
        <taxon>Metazoa</taxon>
        <taxon>Chordata</taxon>
        <taxon>Craniata</taxon>
        <taxon>Vertebrata</taxon>
        <taxon>Euteleostomi</taxon>
        <taxon>Mammalia</taxon>
        <taxon>Eutheria</taxon>
        <taxon>Laurasiatheria</taxon>
        <taxon>Artiodactyla</taxon>
        <taxon>Ruminantia</taxon>
        <taxon>Pecora</taxon>
        <taxon>Cervidae</taxon>
        <taxon>Odocoileinae</taxon>
        <taxon>Rangifer</taxon>
    </lineage>
</organism>
<gene>
    <name evidence="1" type="ORF">MRATA1EN1_LOCUS23003</name>
</gene>
<keyword evidence="2" id="KW-1185">Reference proteome</keyword>
<reference evidence="1" key="1">
    <citation type="submission" date="2023-04" db="EMBL/GenBank/DDBJ databases">
        <authorList>
            <consortium name="ELIXIR-Norway"/>
        </authorList>
    </citation>
    <scope>NUCLEOTIDE SEQUENCE [LARGE SCALE GENOMIC DNA]</scope>
</reference>
<evidence type="ECO:0000313" key="1">
    <source>
        <dbReference type="EMBL" id="CAI9174041.1"/>
    </source>
</evidence>
<accession>A0ABN8ZM79</accession>
<proteinExistence type="predicted"/>
<sequence>MDCSLPGSSVHGISQARILEWVAIMGNLLLLIKKAIVPAGMREGPTSLCAALPNDFSSDDFRCKEQNTLALTIKILVVSNKNLPGGGLGSWQVYQDSCPTSPGIS</sequence>